<feature type="region of interest" description="Disordered" evidence="1">
    <location>
        <begin position="1"/>
        <end position="67"/>
    </location>
</feature>
<comment type="caution">
    <text evidence="2">The sequence shown here is derived from an EMBL/GenBank/DDBJ whole genome shotgun (WGS) entry which is preliminary data.</text>
</comment>
<proteinExistence type="predicted"/>
<name>A0AAD4IQP3_PERFH</name>
<gene>
    <name evidence="2" type="ORF">C2S53_010168</name>
</gene>
<evidence type="ECO:0000313" key="2">
    <source>
        <dbReference type="EMBL" id="KAH6819785.1"/>
    </source>
</evidence>
<protein>
    <submittedName>
        <fullName evidence="2">Uncharacterized protein</fullName>
    </submittedName>
</protein>
<sequence length="96" mass="10671">MEGADCINHSKRSFRRSSNSHISLSDTESMTSQVNSWHSPLRSKSPLHSDDPSFRPENDDPSEKNNKAIVLVDKYYSPVPSPGKIQCSGEFSGCRS</sequence>
<keyword evidence="3" id="KW-1185">Reference proteome</keyword>
<dbReference type="EMBL" id="SDAM02007045">
    <property type="protein sequence ID" value="KAH6819785.1"/>
    <property type="molecule type" value="Genomic_DNA"/>
</dbReference>
<dbReference type="Proteomes" id="UP001190926">
    <property type="component" value="Unassembled WGS sequence"/>
</dbReference>
<reference evidence="2 3" key="1">
    <citation type="journal article" date="2021" name="Nat. Commun.">
        <title>Incipient diploidization of the medicinal plant Perilla within 10,000 years.</title>
        <authorList>
            <person name="Zhang Y."/>
            <person name="Shen Q."/>
            <person name="Leng L."/>
            <person name="Zhang D."/>
            <person name="Chen S."/>
            <person name="Shi Y."/>
            <person name="Ning Z."/>
            <person name="Chen S."/>
        </authorList>
    </citation>
    <scope>NUCLEOTIDE SEQUENCE [LARGE SCALE GENOMIC DNA]</scope>
    <source>
        <strain evidence="3">cv. PC099</strain>
    </source>
</reference>
<evidence type="ECO:0000313" key="3">
    <source>
        <dbReference type="Proteomes" id="UP001190926"/>
    </source>
</evidence>
<organism evidence="2 3">
    <name type="scientific">Perilla frutescens var. hirtella</name>
    <name type="common">Perilla citriodora</name>
    <name type="synonym">Perilla setoyensis</name>
    <dbReference type="NCBI Taxonomy" id="608512"/>
    <lineage>
        <taxon>Eukaryota</taxon>
        <taxon>Viridiplantae</taxon>
        <taxon>Streptophyta</taxon>
        <taxon>Embryophyta</taxon>
        <taxon>Tracheophyta</taxon>
        <taxon>Spermatophyta</taxon>
        <taxon>Magnoliopsida</taxon>
        <taxon>eudicotyledons</taxon>
        <taxon>Gunneridae</taxon>
        <taxon>Pentapetalae</taxon>
        <taxon>asterids</taxon>
        <taxon>lamiids</taxon>
        <taxon>Lamiales</taxon>
        <taxon>Lamiaceae</taxon>
        <taxon>Nepetoideae</taxon>
        <taxon>Elsholtzieae</taxon>
        <taxon>Perilla</taxon>
    </lineage>
</organism>
<evidence type="ECO:0000256" key="1">
    <source>
        <dbReference type="SAM" id="MobiDB-lite"/>
    </source>
</evidence>
<dbReference type="AlphaFoldDB" id="A0AAD4IQP3"/>
<feature type="compositionally biased region" description="Polar residues" evidence="1">
    <location>
        <begin position="16"/>
        <end position="38"/>
    </location>
</feature>
<accession>A0AAD4IQP3</accession>
<feature type="compositionally biased region" description="Basic and acidic residues" evidence="1">
    <location>
        <begin position="47"/>
        <end position="66"/>
    </location>
</feature>